<keyword evidence="2" id="KW-1185">Reference proteome</keyword>
<reference evidence="1 2" key="1">
    <citation type="journal article" date="2018" name="Plant J.">
        <title>Genome sequences of Chlorella sorokiniana UTEX 1602 and Micractinium conductrix SAG 241.80: implications to maltose excretion by a green alga.</title>
        <authorList>
            <person name="Arriola M.B."/>
            <person name="Velmurugan N."/>
            <person name="Zhang Y."/>
            <person name="Plunkett M.H."/>
            <person name="Hondzo H."/>
            <person name="Barney B.M."/>
        </authorList>
    </citation>
    <scope>NUCLEOTIDE SEQUENCE [LARGE SCALE GENOMIC DNA]</scope>
    <source>
        <strain evidence="2">UTEX 1602</strain>
    </source>
</reference>
<name>A0A2P6TWT3_CHLSO</name>
<comment type="caution">
    <text evidence="1">The sequence shown here is derived from an EMBL/GenBank/DDBJ whole genome shotgun (WGS) entry which is preliminary data.</text>
</comment>
<organism evidence="1 2">
    <name type="scientific">Chlorella sorokiniana</name>
    <name type="common">Freshwater green alga</name>
    <dbReference type="NCBI Taxonomy" id="3076"/>
    <lineage>
        <taxon>Eukaryota</taxon>
        <taxon>Viridiplantae</taxon>
        <taxon>Chlorophyta</taxon>
        <taxon>core chlorophytes</taxon>
        <taxon>Trebouxiophyceae</taxon>
        <taxon>Chlorellales</taxon>
        <taxon>Chlorellaceae</taxon>
        <taxon>Chlorella clade</taxon>
        <taxon>Chlorella</taxon>
    </lineage>
</organism>
<dbReference type="AlphaFoldDB" id="A0A2P6TWT3"/>
<evidence type="ECO:0000313" key="1">
    <source>
        <dbReference type="EMBL" id="PRW58524.1"/>
    </source>
</evidence>
<proteinExistence type="predicted"/>
<gene>
    <name evidence="1" type="ORF">C2E21_2980</name>
</gene>
<sequence length="77" mass="8420">MRQSAGLLFRACQVLETVKKSTGGRAWQKPWGFSGFTKTQTRNRQKQIKQEQDVMAALRQAEAGEGAAAAAAGKPRQ</sequence>
<dbReference type="EMBL" id="LHPG02000005">
    <property type="protein sequence ID" value="PRW58524.1"/>
    <property type="molecule type" value="Genomic_DNA"/>
</dbReference>
<protein>
    <submittedName>
        <fullName evidence="1">MRPL31-mitochondrial ribosomal large subunit</fullName>
    </submittedName>
</protein>
<dbReference type="Proteomes" id="UP000239899">
    <property type="component" value="Unassembled WGS sequence"/>
</dbReference>
<dbReference type="OrthoDB" id="511846at2759"/>
<evidence type="ECO:0000313" key="2">
    <source>
        <dbReference type="Proteomes" id="UP000239899"/>
    </source>
</evidence>
<accession>A0A2P6TWT3</accession>